<accession>A0AAV7SBQ8</accession>
<dbReference type="PANTHER" id="PTHR33487:SF1">
    <property type="entry name" value="CILIA- AND FLAGELLA-ASSOCIATED PROTEIN 54"/>
    <property type="match status" value="1"/>
</dbReference>
<dbReference type="PANTHER" id="PTHR33487">
    <property type="entry name" value="CILIA- AND FLAGELLA-ASSOCIATED PROTEIN 54"/>
    <property type="match status" value="1"/>
</dbReference>
<proteinExistence type="predicted"/>
<feature type="compositionally biased region" description="Polar residues" evidence="1">
    <location>
        <begin position="254"/>
        <end position="263"/>
    </location>
</feature>
<feature type="region of interest" description="Disordered" evidence="1">
    <location>
        <begin position="234"/>
        <end position="265"/>
    </location>
</feature>
<feature type="region of interest" description="Disordered" evidence="1">
    <location>
        <begin position="1"/>
        <end position="75"/>
    </location>
</feature>
<gene>
    <name evidence="2" type="ORF">NDU88_002695</name>
</gene>
<organism evidence="2 3">
    <name type="scientific">Pleurodeles waltl</name>
    <name type="common">Iberian ribbed newt</name>
    <dbReference type="NCBI Taxonomy" id="8319"/>
    <lineage>
        <taxon>Eukaryota</taxon>
        <taxon>Metazoa</taxon>
        <taxon>Chordata</taxon>
        <taxon>Craniata</taxon>
        <taxon>Vertebrata</taxon>
        <taxon>Euteleostomi</taxon>
        <taxon>Amphibia</taxon>
        <taxon>Batrachia</taxon>
        <taxon>Caudata</taxon>
        <taxon>Salamandroidea</taxon>
        <taxon>Salamandridae</taxon>
        <taxon>Pleurodelinae</taxon>
        <taxon>Pleurodeles</taxon>
    </lineage>
</organism>
<dbReference type="Proteomes" id="UP001066276">
    <property type="component" value="Chromosome 4_2"/>
</dbReference>
<comment type="caution">
    <text evidence="2">The sequence shown here is derived from an EMBL/GenBank/DDBJ whole genome shotgun (WGS) entry which is preliminary data.</text>
</comment>
<evidence type="ECO:0000313" key="3">
    <source>
        <dbReference type="Proteomes" id="UP001066276"/>
    </source>
</evidence>
<evidence type="ECO:0000256" key="1">
    <source>
        <dbReference type="SAM" id="MobiDB-lite"/>
    </source>
</evidence>
<sequence>MRAIPRSQKEEVSDEEGEMEERWTRSRRPGGDEEDDQGSRGNTAADCPAEVSAGDWKSRTSGAGGTQGKLRPRLGKSVAASEECKVIHESLIKKDELKENPIKPKNNDERQQITENPKEAHTHFTLSWIHLIRYFNNLRRLISRFNLANVSETIHGAFHPDHVLCTSVFNTGLSLRLTALHLFLKRFMKSYLACCVEEPPKELLLKFEKPFTTLPPVLSQLFVPSKVNGRRFEKEKKVPKVKLSSTKSSESKANEQGSMANSSSDKELCFQWYRPAFEKNEDGEPKV</sequence>
<evidence type="ECO:0000313" key="2">
    <source>
        <dbReference type="EMBL" id="KAJ1162226.1"/>
    </source>
</evidence>
<reference evidence="2" key="1">
    <citation type="journal article" date="2022" name="bioRxiv">
        <title>Sequencing and chromosome-scale assembly of the giantPleurodeles waltlgenome.</title>
        <authorList>
            <person name="Brown T."/>
            <person name="Elewa A."/>
            <person name="Iarovenko S."/>
            <person name="Subramanian E."/>
            <person name="Araus A.J."/>
            <person name="Petzold A."/>
            <person name="Susuki M."/>
            <person name="Suzuki K.-i.T."/>
            <person name="Hayashi T."/>
            <person name="Toyoda A."/>
            <person name="Oliveira C."/>
            <person name="Osipova E."/>
            <person name="Leigh N.D."/>
            <person name="Simon A."/>
            <person name="Yun M.H."/>
        </authorList>
    </citation>
    <scope>NUCLEOTIDE SEQUENCE</scope>
    <source>
        <strain evidence="2">20211129_DDA</strain>
        <tissue evidence="2">Liver</tissue>
    </source>
</reference>
<dbReference type="AlphaFoldDB" id="A0AAV7SBQ8"/>
<protein>
    <submittedName>
        <fullName evidence="2">Uncharacterized protein</fullName>
    </submittedName>
</protein>
<dbReference type="EMBL" id="JANPWB010000008">
    <property type="protein sequence ID" value="KAJ1162226.1"/>
    <property type="molecule type" value="Genomic_DNA"/>
</dbReference>
<keyword evidence="3" id="KW-1185">Reference proteome</keyword>
<name>A0AAV7SBQ8_PLEWA</name>
<dbReference type="GO" id="GO:0060271">
    <property type="term" value="P:cilium assembly"/>
    <property type="evidence" value="ECO:0007669"/>
    <property type="project" value="TreeGrafter"/>
</dbReference>